<sequence>LGQLGLTERGQRIAEWIKVIIPEKYRPFRPHDYS</sequence>
<comment type="caution">
    <text evidence="1">The sequence shown here is derived from an EMBL/GenBank/DDBJ whole genome shotgun (WGS) entry which is preliminary data.</text>
</comment>
<evidence type="ECO:0000313" key="1">
    <source>
        <dbReference type="EMBL" id="CAF4983646.1"/>
    </source>
</evidence>
<gene>
    <name evidence="1" type="ORF">UJA718_LOCUS49445</name>
</gene>
<reference evidence="1" key="1">
    <citation type="submission" date="2021-02" db="EMBL/GenBank/DDBJ databases">
        <authorList>
            <person name="Nowell W R."/>
        </authorList>
    </citation>
    <scope>NUCLEOTIDE SEQUENCE</scope>
</reference>
<name>A0A821ZIH4_9BILA</name>
<keyword evidence="2" id="KW-1185">Reference proteome</keyword>
<dbReference type="AlphaFoldDB" id="A0A821ZIH4"/>
<feature type="non-terminal residue" evidence="1">
    <location>
        <position position="1"/>
    </location>
</feature>
<protein>
    <submittedName>
        <fullName evidence="1">Uncharacterized protein</fullName>
    </submittedName>
</protein>
<dbReference type="EMBL" id="CAJOBP010103844">
    <property type="protein sequence ID" value="CAF4983646.1"/>
    <property type="molecule type" value="Genomic_DNA"/>
</dbReference>
<evidence type="ECO:0000313" key="2">
    <source>
        <dbReference type="Proteomes" id="UP000663873"/>
    </source>
</evidence>
<dbReference type="Proteomes" id="UP000663873">
    <property type="component" value="Unassembled WGS sequence"/>
</dbReference>
<proteinExistence type="predicted"/>
<organism evidence="1 2">
    <name type="scientific">Rotaria socialis</name>
    <dbReference type="NCBI Taxonomy" id="392032"/>
    <lineage>
        <taxon>Eukaryota</taxon>
        <taxon>Metazoa</taxon>
        <taxon>Spiralia</taxon>
        <taxon>Gnathifera</taxon>
        <taxon>Rotifera</taxon>
        <taxon>Eurotatoria</taxon>
        <taxon>Bdelloidea</taxon>
        <taxon>Philodinida</taxon>
        <taxon>Philodinidae</taxon>
        <taxon>Rotaria</taxon>
    </lineage>
</organism>
<accession>A0A821ZIH4</accession>